<dbReference type="PANTHER" id="PTHR13847">
    <property type="entry name" value="SARCOSINE DEHYDROGENASE-RELATED"/>
    <property type="match status" value="1"/>
</dbReference>
<comment type="similarity">
    <text evidence="2">Belongs to the DadA oxidoreductase family.</text>
</comment>
<dbReference type="Gene3D" id="3.30.9.10">
    <property type="entry name" value="D-Amino Acid Oxidase, subunit A, domain 2"/>
    <property type="match status" value="1"/>
</dbReference>
<dbReference type="SUPFAM" id="SSF54373">
    <property type="entry name" value="FAD-linked reductases, C-terminal domain"/>
    <property type="match status" value="1"/>
</dbReference>
<name>A0A510HNT9_9ACTN</name>
<dbReference type="AlphaFoldDB" id="A0A510HNT9"/>
<evidence type="ECO:0000256" key="1">
    <source>
        <dbReference type="ARBA" id="ARBA00001974"/>
    </source>
</evidence>
<dbReference type="SUPFAM" id="SSF51905">
    <property type="entry name" value="FAD/NAD(P)-binding domain"/>
    <property type="match status" value="1"/>
</dbReference>
<dbReference type="GO" id="GO:0005737">
    <property type="term" value="C:cytoplasm"/>
    <property type="evidence" value="ECO:0007669"/>
    <property type="project" value="TreeGrafter"/>
</dbReference>
<gene>
    <name evidence="6" type="primary">dadA</name>
    <name evidence="6" type="ORF">RxyAA322_21410</name>
</gene>
<keyword evidence="7" id="KW-1185">Reference proteome</keyword>
<keyword evidence="4" id="KW-0560">Oxidoreductase</keyword>
<accession>A0A510HNT9</accession>
<evidence type="ECO:0000313" key="7">
    <source>
        <dbReference type="Proteomes" id="UP000318065"/>
    </source>
</evidence>
<feature type="domain" description="FAD dependent oxidoreductase" evidence="5">
    <location>
        <begin position="3"/>
        <end position="353"/>
    </location>
</feature>
<evidence type="ECO:0000256" key="3">
    <source>
        <dbReference type="ARBA" id="ARBA00022630"/>
    </source>
</evidence>
<protein>
    <submittedName>
        <fullName evidence="6">Oxidoreductase</fullName>
    </submittedName>
</protein>
<evidence type="ECO:0000313" key="6">
    <source>
        <dbReference type="EMBL" id="BBL80287.1"/>
    </source>
</evidence>
<evidence type="ECO:0000256" key="2">
    <source>
        <dbReference type="ARBA" id="ARBA00009410"/>
    </source>
</evidence>
<dbReference type="InterPro" id="IPR006076">
    <property type="entry name" value="FAD-dep_OxRdtase"/>
</dbReference>
<evidence type="ECO:0000256" key="4">
    <source>
        <dbReference type="ARBA" id="ARBA00023002"/>
    </source>
</evidence>
<dbReference type="Pfam" id="PF01266">
    <property type="entry name" value="DAO"/>
    <property type="match status" value="1"/>
</dbReference>
<comment type="cofactor">
    <cofactor evidence="1">
        <name>FAD</name>
        <dbReference type="ChEBI" id="CHEBI:57692"/>
    </cofactor>
</comment>
<evidence type="ECO:0000259" key="5">
    <source>
        <dbReference type="Pfam" id="PF01266"/>
    </source>
</evidence>
<keyword evidence="3" id="KW-0285">Flavoprotein</keyword>
<dbReference type="OrthoDB" id="9806257at2"/>
<dbReference type="PANTHER" id="PTHR13847:SF286">
    <property type="entry name" value="D-AMINO ACID DEHYDROGENASE"/>
    <property type="match status" value="1"/>
</dbReference>
<dbReference type="Proteomes" id="UP000318065">
    <property type="component" value="Chromosome"/>
</dbReference>
<dbReference type="EMBL" id="AP019791">
    <property type="protein sequence ID" value="BBL80287.1"/>
    <property type="molecule type" value="Genomic_DNA"/>
</dbReference>
<dbReference type="RefSeq" id="WP_143528312.1">
    <property type="nucleotide sequence ID" value="NZ_AP019791.1"/>
</dbReference>
<reference evidence="6" key="1">
    <citation type="journal article" date="2019" name="Microbiol. Resour. Announc.">
        <title>Complete Genome Sequence of Rubrobacter xylanophilus Strain AA3-22, Isolated from Arima Onsen in Japan.</title>
        <authorList>
            <person name="Tomariguchi N."/>
            <person name="Miyazaki K."/>
        </authorList>
    </citation>
    <scope>NUCLEOTIDE SEQUENCE [LARGE SCALE GENOMIC DNA]</scope>
    <source>
        <strain evidence="6">AA3-22</strain>
    </source>
</reference>
<sequence>MSRIVVVGAGVVGASAAYHLARAGAETVLVEGDLPGQATAAGAGIVCPALRFDAPEAWRALAFPAVGHYPELLDALAADGEGDTGYETVGTLLVAGDDRERAALGEAAQRLEELRRAGVANVGEVRALAAGEPRELFPFLSDDLPGLHLSGAARVDGRRLRDALERAARRRGARVVRGTAALLLVGGRVRGVRTEGEEIPADAVVAAAGAWTEKFCRPAGLRVPVYPQRGQIAHLRVPGADTSRLPIVEGFRRHYMLAFPGERVVAGATREDGAGFDRRVTAGGVHEVLSEALRLAPGLSDATLAEVRVGFRPASPDGLPSLGEALPRLVVATGLGPSGLTIGPYAGRLAAELALGERPALDLEPYAPHRRPSRVPGGGW</sequence>
<organism evidence="6 7">
    <name type="scientific">Rubrobacter xylanophilus</name>
    <dbReference type="NCBI Taxonomy" id="49319"/>
    <lineage>
        <taxon>Bacteria</taxon>
        <taxon>Bacillati</taxon>
        <taxon>Actinomycetota</taxon>
        <taxon>Rubrobacteria</taxon>
        <taxon>Rubrobacterales</taxon>
        <taxon>Rubrobacteraceae</taxon>
        <taxon>Rubrobacter</taxon>
    </lineage>
</organism>
<dbReference type="Gene3D" id="3.50.50.60">
    <property type="entry name" value="FAD/NAD(P)-binding domain"/>
    <property type="match status" value="1"/>
</dbReference>
<dbReference type="GO" id="GO:0016491">
    <property type="term" value="F:oxidoreductase activity"/>
    <property type="evidence" value="ECO:0007669"/>
    <property type="project" value="UniProtKB-KW"/>
</dbReference>
<proteinExistence type="inferred from homology"/>
<dbReference type="InterPro" id="IPR036188">
    <property type="entry name" value="FAD/NAD-bd_sf"/>
</dbReference>